<dbReference type="EMBL" id="VWPL01000004">
    <property type="protein sequence ID" value="KAA5602947.1"/>
    <property type="molecule type" value="Genomic_DNA"/>
</dbReference>
<feature type="domain" description="Amine oxidase" evidence="9">
    <location>
        <begin position="42"/>
        <end position="435"/>
    </location>
</feature>
<evidence type="ECO:0000256" key="6">
    <source>
        <dbReference type="ARBA" id="ARBA00047321"/>
    </source>
</evidence>
<keyword evidence="8" id="KW-0732">Signal</keyword>
<evidence type="ECO:0000313" key="10">
    <source>
        <dbReference type="EMBL" id="KAA5602947.1"/>
    </source>
</evidence>
<evidence type="ECO:0000256" key="7">
    <source>
        <dbReference type="SAM" id="MobiDB-lite"/>
    </source>
</evidence>
<feature type="region of interest" description="Disordered" evidence="7">
    <location>
        <begin position="442"/>
        <end position="475"/>
    </location>
</feature>
<proteinExistence type="inferred from homology"/>
<dbReference type="PANTHER" id="PTHR10742">
    <property type="entry name" value="FLAVIN MONOAMINE OXIDASE"/>
    <property type="match status" value="1"/>
</dbReference>
<reference evidence="10 11" key="1">
    <citation type="submission" date="2019-09" db="EMBL/GenBank/DDBJ databases">
        <title>Draft Whole-Genome sequence of Blastochloris sulfoviridis DSM 729.</title>
        <authorList>
            <person name="Meyer T.E."/>
            <person name="Kyndt J.A."/>
        </authorList>
    </citation>
    <scope>NUCLEOTIDE SEQUENCE [LARGE SCALE GENOMIC DNA]</scope>
    <source>
        <strain evidence="10 11">DSM 729</strain>
    </source>
</reference>
<feature type="chain" id="PRO_5024466042" description="Tryptophan 2-monooxygenase" evidence="8">
    <location>
        <begin position="25"/>
        <end position="475"/>
    </location>
</feature>
<dbReference type="InterPro" id="IPR002937">
    <property type="entry name" value="Amino_oxidase"/>
</dbReference>
<evidence type="ECO:0000256" key="1">
    <source>
        <dbReference type="ARBA" id="ARBA00004814"/>
    </source>
</evidence>
<dbReference type="PRINTS" id="PR00420">
    <property type="entry name" value="RNGMNOXGNASE"/>
</dbReference>
<evidence type="ECO:0000256" key="4">
    <source>
        <dbReference type="ARBA" id="ARBA00017871"/>
    </source>
</evidence>
<feature type="signal peptide" evidence="8">
    <location>
        <begin position="1"/>
        <end position="24"/>
    </location>
</feature>
<gene>
    <name evidence="10" type="ORF">F1193_03695</name>
</gene>
<keyword evidence="5" id="KW-0073">Auxin biosynthesis</keyword>
<comment type="catalytic activity">
    <reaction evidence="6">
        <text>L-tryptophan + O2 = indole-3-acetamide + CO2 + H2O</text>
        <dbReference type="Rhea" id="RHEA:16165"/>
        <dbReference type="ChEBI" id="CHEBI:15377"/>
        <dbReference type="ChEBI" id="CHEBI:15379"/>
        <dbReference type="ChEBI" id="CHEBI:16031"/>
        <dbReference type="ChEBI" id="CHEBI:16526"/>
        <dbReference type="ChEBI" id="CHEBI:57912"/>
        <dbReference type="EC" id="1.13.12.3"/>
    </reaction>
</comment>
<dbReference type="GO" id="GO:0009851">
    <property type="term" value="P:auxin biosynthetic process"/>
    <property type="evidence" value="ECO:0007669"/>
    <property type="project" value="UniProtKB-KW"/>
</dbReference>
<sequence>MLMNRRHFLVAGAAAAAMPGRALGQVAAAGEVDVAIVGAGAAGLAAARRVASYGRTYALTEALDRAGGRAQTNATTFGLPFDLGADRLWGPRRNPLVEIARANGLDAATALRLQRVRIGSRDARDADAEDFASALSRANRAILTAGEQRTDIAAARAVPDIGDWLPTVSFLLGPTFSSKDLDEVSAADYARAEERDEEAVCRQGLGTILALAAVPLAVQHSTPVTEIDWSGRLITLATPRGTLRARAVVLTVSTAVLAGGTIRFKPGLPAALAGACQRLTLGSYNRIGIELAGNPLRLRDDERVVFKVPSPAAMTLRGRVGGTDLAVAGIGGRAGRELEQAGSAAMVAFVTDTLAAHYGAGIRKAIGRTFATRWGHEPTILGAVSAAPPGAQPMRRALAQPIDNRLFVAGEASHETQWGTVGGAWLSGERAADQALRAVGVAIPLPASPAPPAQPKPERTPKRRQPRRDDVPRRD</sequence>
<organism evidence="10 11">
    <name type="scientific">Blastochloris sulfoviridis</name>
    <dbReference type="NCBI Taxonomy" id="50712"/>
    <lineage>
        <taxon>Bacteria</taxon>
        <taxon>Pseudomonadati</taxon>
        <taxon>Pseudomonadota</taxon>
        <taxon>Alphaproteobacteria</taxon>
        <taxon>Hyphomicrobiales</taxon>
        <taxon>Blastochloridaceae</taxon>
        <taxon>Blastochloris</taxon>
    </lineage>
</organism>
<dbReference type="InterPro" id="IPR050281">
    <property type="entry name" value="Flavin_monoamine_oxidase"/>
</dbReference>
<dbReference type="OrthoDB" id="9790035at2"/>
<evidence type="ECO:0000256" key="5">
    <source>
        <dbReference type="ARBA" id="ARBA00023070"/>
    </source>
</evidence>
<dbReference type="Gene3D" id="3.50.50.60">
    <property type="entry name" value="FAD/NAD(P)-binding domain"/>
    <property type="match status" value="1"/>
</dbReference>
<comment type="similarity">
    <text evidence="2">Belongs to the tryptophan 2-monooxygenase family.</text>
</comment>
<protein>
    <recommendedName>
        <fullName evidence="4">Tryptophan 2-monooxygenase</fullName>
        <ecNumber evidence="3">1.13.12.3</ecNumber>
    </recommendedName>
</protein>
<comment type="pathway">
    <text evidence="1">Plant hormone metabolism; auxin biosynthesis.</text>
</comment>
<evidence type="ECO:0000313" key="11">
    <source>
        <dbReference type="Proteomes" id="UP000323886"/>
    </source>
</evidence>
<dbReference type="GO" id="GO:0050361">
    <property type="term" value="F:tryptophan 2-monooxygenase activity"/>
    <property type="evidence" value="ECO:0007669"/>
    <property type="project" value="UniProtKB-EC"/>
</dbReference>
<evidence type="ECO:0000259" key="9">
    <source>
        <dbReference type="Pfam" id="PF01593"/>
    </source>
</evidence>
<dbReference type="RefSeq" id="WP_150096318.1">
    <property type="nucleotide sequence ID" value="NZ_VWPL01000004.1"/>
</dbReference>
<accession>A0A5M6I517</accession>
<dbReference type="Pfam" id="PF01593">
    <property type="entry name" value="Amino_oxidase"/>
    <property type="match status" value="1"/>
</dbReference>
<dbReference type="SUPFAM" id="SSF51905">
    <property type="entry name" value="FAD/NAD(P)-binding domain"/>
    <property type="match status" value="1"/>
</dbReference>
<name>A0A5M6I517_9HYPH</name>
<dbReference type="InterPro" id="IPR006311">
    <property type="entry name" value="TAT_signal"/>
</dbReference>
<feature type="compositionally biased region" description="Pro residues" evidence="7">
    <location>
        <begin position="446"/>
        <end position="455"/>
    </location>
</feature>
<evidence type="ECO:0000256" key="8">
    <source>
        <dbReference type="SAM" id="SignalP"/>
    </source>
</evidence>
<dbReference type="EC" id="1.13.12.3" evidence="3"/>
<comment type="caution">
    <text evidence="10">The sequence shown here is derived from an EMBL/GenBank/DDBJ whole genome shotgun (WGS) entry which is preliminary data.</text>
</comment>
<dbReference type="PROSITE" id="PS51318">
    <property type="entry name" value="TAT"/>
    <property type="match status" value="1"/>
</dbReference>
<evidence type="ECO:0000256" key="3">
    <source>
        <dbReference type="ARBA" id="ARBA00012535"/>
    </source>
</evidence>
<evidence type="ECO:0000256" key="2">
    <source>
        <dbReference type="ARBA" id="ARBA00005833"/>
    </source>
</evidence>
<dbReference type="Proteomes" id="UP000323886">
    <property type="component" value="Unassembled WGS sequence"/>
</dbReference>
<dbReference type="PANTHER" id="PTHR10742:SF410">
    <property type="entry name" value="LYSINE-SPECIFIC HISTONE DEMETHYLASE 2"/>
    <property type="match status" value="1"/>
</dbReference>
<keyword evidence="11" id="KW-1185">Reference proteome</keyword>
<dbReference type="InterPro" id="IPR036188">
    <property type="entry name" value="FAD/NAD-bd_sf"/>
</dbReference>
<dbReference type="SUPFAM" id="SSF54373">
    <property type="entry name" value="FAD-linked reductases, C-terminal domain"/>
    <property type="match status" value="1"/>
</dbReference>
<dbReference type="AlphaFoldDB" id="A0A5M6I517"/>